<dbReference type="AlphaFoldDB" id="A0A918DQ14"/>
<gene>
    <name evidence="11 13" type="primary">ftsE</name>
    <name evidence="13" type="ORF">GCM10011348_08180</name>
</gene>
<evidence type="ECO:0000256" key="5">
    <source>
        <dbReference type="ARBA" id="ARBA00022475"/>
    </source>
</evidence>
<sequence length="223" mass="25063">MALISFDNVSKRYPSGQEALSNVSFTLREGEMAFLTGHSGAGKSTLLRMIMLMERPSQGQLVVGDQNLSRLPRRELPYHRRRIGVVFQNHQLLFDRSVFDNVVLPLQICGYDTEDASRRVRAALNKVGLLDKERLNPISLSSGEQQRVGIARAIVHKPQVLLADEPTGNLDPQLSEEIMKLFQQFNRVGTTVLIASHDLGLIERMRHRTLVLRNGRLIADGRG</sequence>
<dbReference type="GO" id="GO:0051301">
    <property type="term" value="P:cell division"/>
    <property type="evidence" value="ECO:0007669"/>
    <property type="project" value="UniProtKB-UniRule"/>
</dbReference>
<evidence type="ECO:0000313" key="13">
    <source>
        <dbReference type="EMBL" id="GGO77799.1"/>
    </source>
</evidence>
<dbReference type="InterPro" id="IPR003593">
    <property type="entry name" value="AAA+_ATPase"/>
</dbReference>
<keyword evidence="14" id="KW-1185">Reference proteome</keyword>
<comment type="subunit">
    <text evidence="11">Homodimer. Forms a membrane-associated complex with FtsX.</text>
</comment>
<dbReference type="InterPro" id="IPR015854">
    <property type="entry name" value="ABC_transpr_LolD-like"/>
</dbReference>
<keyword evidence="7 11" id="KW-0547">Nucleotide-binding</keyword>
<evidence type="ECO:0000313" key="14">
    <source>
        <dbReference type="Proteomes" id="UP000599578"/>
    </source>
</evidence>
<reference evidence="13 14" key="1">
    <citation type="journal article" date="2014" name="Int. J. Syst. Evol. Microbiol.">
        <title>Complete genome sequence of Corynebacterium casei LMG S-19264T (=DSM 44701T), isolated from a smear-ripened cheese.</title>
        <authorList>
            <consortium name="US DOE Joint Genome Institute (JGI-PGF)"/>
            <person name="Walter F."/>
            <person name="Albersmeier A."/>
            <person name="Kalinowski J."/>
            <person name="Ruckert C."/>
        </authorList>
    </citation>
    <scope>NUCLEOTIDE SEQUENCE [LARGE SCALE GENOMIC DNA]</scope>
    <source>
        <strain evidence="13 14">CGMCC 1.7286</strain>
    </source>
</reference>
<evidence type="ECO:0000259" key="12">
    <source>
        <dbReference type="PROSITE" id="PS50893"/>
    </source>
</evidence>
<dbReference type="FunFam" id="3.40.50.300:FF:000056">
    <property type="entry name" value="Cell division ATP-binding protein FtsE"/>
    <property type="match status" value="1"/>
</dbReference>
<dbReference type="InterPro" id="IPR017871">
    <property type="entry name" value="ABC_transporter-like_CS"/>
</dbReference>
<dbReference type="GO" id="GO:0016887">
    <property type="term" value="F:ATP hydrolysis activity"/>
    <property type="evidence" value="ECO:0007669"/>
    <property type="project" value="InterPro"/>
</dbReference>
<organism evidence="13 14">
    <name type="scientific">Marinobacterium nitratireducens</name>
    <dbReference type="NCBI Taxonomy" id="518897"/>
    <lineage>
        <taxon>Bacteria</taxon>
        <taxon>Pseudomonadati</taxon>
        <taxon>Pseudomonadota</taxon>
        <taxon>Gammaproteobacteria</taxon>
        <taxon>Oceanospirillales</taxon>
        <taxon>Oceanospirillaceae</taxon>
        <taxon>Marinobacterium</taxon>
    </lineage>
</organism>
<feature type="domain" description="ABC transporter" evidence="12">
    <location>
        <begin position="4"/>
        <end position="223"/>
    </location>
</feature>
<dbReference type="Proteomes" id="UP000599578">
    <property type="component" value="Unassembled WGS sequence"/>
</dbReference>
<dbReference type="SMART" id="SM00382">
    <property type="entry name" value="AAA"/>
    <property type="match status" value="1"/>
</dbReference>
<dbReference type="PROSITE" id="PS00211">
    <property type="entry name" value="ABC_TRANSPORTER_1"/>
    <property type="match status" value="1"/>
</dbReference>
<evidence type="ECO:0000256" key="9">
    <source>
        <dbReference type="ARBA" id="ARBA00023136"/>
    </source>
</evidence>
<comment type="subcellular location">
    <subcellularLocation>
        <location evidence="11">Cell inner membrane</location>
        <topology evidence="11">Peripheral membrane protein</topology>
        <orientation evidence="11">Cytoplasmic side</orientation>
    </subcellularLocation>
    <subcellularLocation>
        <location evidence="2">Cell membrane</location>
        <topology evidence="2">Peripheral membrane protein</topology>
    </subcellularLocation>
</comment>
<dbReference type="PANTHER" id="PTHR24220:SF470">
    <property type="entry name" value="CELL DIVISION ATP-BINDING PROTEIN FTSE"/>
    <property type="match status" value="1"/>
</dbReference>
<keyword evidence="8 11" id="KW-0067">ATP-binding</keyword>
<evidence type="ECO:0000256" key="11">
    <source>
        <dbReference type="RuleBase" id="RU365094"/>
    </source>
</evidence>
<dbReference type="InterPro" id="IPR003439">
    <property type="entry name" value="ABC_transporter-like_ATP-bd"/>
</dbReference>
<evidence type="ECO:0000256" key="4">
    <source>
        <dbReference type="ARBA" id="ARBA00020019"/>
    </source>
</evidence>
<dbReference type="PROSITE" id="PS50893">
    <property type="entry name" value="ABC_TRANSPORTER_2"/>
    <property type="match status" value="1"/>
</dbReference>
<keyword evidence="5 11" id="KW-1003">Cell membrane</keyword>
<accession>A0A918DQ14</accession>
<dbReference type="PANTHER" id="PTHR24220">
    <property type="entry name" value="IMPORT ATP-BINDING PROTEIN"/>
    <property type="match status" value="1"/>
</dbReference>
<dbReference type="GO" id="GO:0005524">
    <property type="term" value="F:ATP binding"/>
    <property type="evidence" value="ECO:0007669"/>
    <property type="project" value="UniProtKB-UniRule"/>
</dbReference>
<dbReference type="GO" id="GO:0022857">
    <property type="term" value="F:transmembrane transporter activity"/>
    <property type="evidence" value="ECO:0007669"/>
    <property type="project" value="TreeGrafter"/>
</dbReference>
<evidence type="ECO:0000256" key="10">
    <source>
        <dbReference type="ARBA" id="ARBA00023306"/>
    </source>
</evidence>
<protein>
    <recommendedName>
        <fullName evidence="4 11">Cell division ATP-binding protein FtsE</fullName>
    </recommendedName>
</protein>
<keyword evidence="6 11" id="KW-0132">Cell division</keyword>
<evidence type="ECO:0000256" key="7">
    <source>
        <dbReference type="ARBA" id="ARBA00022741"/>
    </source>
</evidence>
<dbReference type="SUPFAM" id="SSF52540">
    <property type="entry name" value="P-loop containing nucleoside triphosphate hydrolases"/>
    <property type="match status" value="1"/>
</dbReference>
<comment type="function">
    <text evidence="1">Part of the ABC transporter FtsEX involved in cellular division. Important for assembly or stability of the septal ring.</text>
</comment>
<proteinExistence type="inferred from homology"/>
<evidence type="ECO:0000256" key="6">
    <source>
        <dbReference type="ARBA" id="ARBA00022618"/>
    </source>
</evidence>
<name>A0A918DQ14_9GAMM</name>
<evidence type="ECO:0000256" key="2">
    <source>
        <dbReference type="ARBA" id="ARBA00004202"/>
    </source>
</evidence>
<dbReference type="GO" id="GO:0005886">
    <property type="term" value="C:plasma membrane"/>
    <property type="evidence" value="ECO:0007669"/>
    <property type="project" value="UniProtKB-SubCell"/>
</dbReference>
<dbReference type="InterPro" id="IPR005286">
    <property type="entry name" value="Cell_div_FtsE"/>
</dbReference>
<dbReference type="NCBIfam" id="TIGR02673">
    <property type="entry name" value="FtsE"/>
    <property type="match status" value="1"/>
</dbReference>
<dbReference type="EMBL" id="BMLT01000002">
    <property type="protein sequence ID" value="GGO77799.1"/>
    <property type="molecule type" value="Genomic_DNA"/>
</dbReference>
<evidence type="ECO:0000256" key="1">
    <source>
        <dbReference type="ARBA" id="ARBA00002579"/>
    </source>
</evidence>
<dbReference type="InterPro" id="IPR027417">
    <property type="entry name" value="P-loop_NTPase"/>
</dbReference>
<dbReference type="Gene3D" id="3.40.50.300">
    <property type="entry name" value="P-loop containing nucleotide triphosphate hydrolases"/>
    <property type="match status" value="1"/>
</dbReference>
<comment type="caution">
    <text evidence="13">The sequence shown here is derived from an EMBL/GenBank/DDBJ whole genome shotgun (WGS) entry which is preliminary data.</text>
</comment>
<evidence type="ECO:0000256" key="8">
    <source>
        <dbReference type="ARBA" id="ARBA00022840"/>
    </source>
</evidence>
<keyword evidence="9 11" id="KW-0472">Membrane</keyword>
<dbReference type="RefSeq" id="WP_229721785.1">
    <property type="nucleotide sequence ID" value="NZ_BMLT01000002.1"/>
</dbReference>
<dbReference type="Pfam" id="PF00005">
    <property type="entry name" value="ABC_tran"/>
    <property type="match status" value="1"/>
</dbReference>
<keyword evidence="10 11" id="KW-0131">Cell cycle</keyword>
<evidence type="ECO:0000256" key="3">
    <source>
        <dbReference type="ARBA" id="ARBA00005417"/>
    </source>
</evidence>
<comment type="similarity">
    <text evidence="3 11">Belongs to the ABC transporter superfamily.</text>
</comment>